<dbReference type="PROSITE" id="PS50888">
    <property type="entry name" value="BHLH"/>
    <property type="match status" value="1"/>
</dbReference>
<dbReference type="EMBL" id="AP028919">
    <property type="protein sequence ID" value="BET00484.1"/>
    <property type="molecule type" value="Genomic_DNA"/>
</dbReference>
<sequence length="85" mass="10112">MRNQAEKQRRDKLNQFINELAMLVPMVASSAKRLDKTSVLRLSATFLRMHQILNKNREKQTQQKQLSVPINWCQHMLEVRFFGEL</sequence>
<evidence type="ECO:0000313" key="3">
    <source>
        <dbReference type="Proteomes" id="UP001307889"/>
    </source>
</evidence>
<dbReference type="SMART" id="SM00353">
    <property type="entry name" value="HLH"/>
    <property type="match status" value="1"/>
</dbReference>
<dbReference type="InterPro" id="IPR036638">
    <property type="entry name" value="HLH_DNA-bd_sf"/>
</dbReference>
<proteinExistence type="predicted"/>
<dbReference type="Gene3D" id="4.10.280.10">
    <property type="entry name" value="Helix-loop-helix DNA-binding domain"/>
    <property type="match status" value="1"/>
</dbReference>
<accession>A0ABN7B7X3</accession>
<keyword evidence="3" id="KW-1185">Reference proteome</keyword>
<organism evidence="2 3">
    <name type="scientific">Nesidiocoris tenuis</name>
    <dbReference type="NCBI Taxonomy" id="355587"/>
    <lineage>
        <taxon>Eukaryota</taxon>
        <taxon>Metazoa</taxon>
        <taxon>Ecdysozoa</taxon>
        <taxon>Arthropoda</taxon>
        <taxon>Hexapoda</taxon>
        <taxon>Insecta</taxon>
        <taxon>Pterygota</taxon>
        <taxon>Neoptera</taxon>
        <taxon>Paraneoptera</taxon>
        <taxon>Hemiptera</taxon>
        <taxon>Heteroptera</taxon>
        <taxon>Panheteroptera</taxon>
        <taxon>Cimicomorpha</taxon>
        <taxon>Miridae</taxon>
        <taxon>Dicyphina</taxon>
        <taxon>Nesidiocoris</taxon>
    </lineage>
</organism>
<dbReference type="CDD" id="cd11391">
    <property type="entry name" value="bHLH_PAS"/>
    <property type="match status" value="1"/>
</dbReference>
<gene>
    <name evidence="2" type="ORF">NTJ_13297</name>
</gene>
<evidence type="ECO:0000259" key="1">
    <source>
        <dbReference type="PROSITE" id="PS50888"/>
    </source>
</evidence>
<protein>
    <submittedName>
        <fullName evidence="2">PAS fold</fullName>
    </submittedName>
</protein>
<feature type="domain" description="BHLH" evidence="1">
    <location>
        <begin position="1"/>
        <end position="50"/>
    </location>
</feature>
<name>A0ABN7B7X3_9HEMI</name>
<dbReference type="Pfam" id="PF00010">
    <property type="entry name" value="HLH"/>
    <property type="match status" value="1"/>
</dbReference>
<reference evidence="2 3" key="1">
    <citation type="submission" date="2023-09" db="EMBL/GenBank/DDBJ databases">
        <title>Nesidiocoris tenuis whole genome shotgun sequence.</title>
        <authorList>
            <person name="Shibata T."/>
            <person name="Shimoda M."/>
            <person name="Kobayashi T."/>
            <person name="Uehara T."/>
        </authorList>
    </citation>
    <scope>NUCLEOTIDE SEQUENCE [LARGE SCALE GENOMIC DNA]</scope>
    <source>
        <strain evidence="2 3">Japan</strain>
    </source>
</reference>
<dbReference type="SUPFAM" id="SSF47459">
    <property type="entry name" value="HLH, helix-loop-helix DNA-binding domain"/>
    <property type="match status" value="1"/>
</dbReference>
<dbReference type="InterPro" id="IPR050933">
    <property type="entry name" value="Circadian_TF"/>
</dbReference>
<dbReference type="InterPro" id="IPR011598">
    <property type="entry name" value="bHLH_dom"/>
</dbReference>
<dbReference type="PANTHER" id="PTHR23042">
    <property type="entry name" value="CIRCADIAN PROTEIN CLOCK/ARNT/BMAL/PAS"/>
    <property type="match status" value="1"/>
</dbReference>
<evidence type="ECO:0000313" key="2">
    <source>
        <dbReference type="EMBL" id="BET00484.1"/>
    </source>
</evidence>
<dbReference type="Proteomes" id="UP001307889">
    <property type="component" value="Chromosome 11"/>
</dbReference>